<protein>
    <submittedName>
        <fullName evidence="3">Winged helix-turn-helix transcriptional regulator</fullName>
    </submittedName>
</protein>
<dbReference type="CDD" id="cd00090">
    <property type="entry name" value="HTH_ARSR"/>
    <property type="match status" value="1"/>
</dbReference>
<sequence length="341" mass="37003">MRIHFTVTDLARTRLAGEPSPLATTTFSAVRLARGPFRPEIDLWRRAVTAARRNEHQDRQQPMFCELTPLAPAPIPGFLRPHHALRSLDKELERLCATPRAVLQADLAHVAQYRGMPGWADALADGDRDTARELAESVRDFHRVAVGPYWRGLVAWFAADLAFRTRQLRDGGMERVLGSLGPRIRWHPPVLEVVGHGTYDYDLRGRGLLLAPAAFTSYIPCNPEEEQPTLYYEVAAPLQARHPGPSDALAALLGHSRAAVLESVALAEAPGTSGPGLSTGELARRAGLSPPSASEHATVLRRGGLIATERTAGRCHHTLTELGAELLRQAAAAPGTRAAPS</sequence>
<evidence type="ECO:0000313" key="4">
    <source>
        <dbReference type="Proteomes" id="UP000477722"/>
    </source>
</evidence>
<accession>A0A6G4WSJ9</accession>
<dbReference type="SUPFAM" id="SSF46785">
    <property type="entry name" value="Winged helix' DNA-binding domain"/>
    <property type="match status" value="1"/>
</dbReference>
<feature type="region of interest" description="Disordered" evidence="1">
    <location>
        <begin position="269"/>
        <end position="295"/>
    </location>
</feature>
<feature type="domain" description="HTH arsR-type" evidence="2">
    <location>
        <begin position="247"/>
        <end position="332"/>
    </location>
</feature>
<dbReference type="EMBL" id="JAAKZZ010000043">
    <property type="protein sequence ID" value="NGO68088.1"/>
    <property type="molecule type" value="Genomic_DNA"/>
</dbReference>
<dbReference type="Proteomes" id="UP000477722">
    <property type="component" value="Unassembled WGS sequence"/>
</dbReference>
<dbReference type="RefSeq" id="WP_165297744.1">
    <property type="nucleotide sequence ID" value="NZ_JAAKZZ010000043.1"/>
</dbReference>
<dbReference type="GO" id="GO:0003700">
    <property type="term" value="F:DNA-binding transcription factor activity"/>
    <property type="evidence" value="ECO:0007669"/>
    <property type="project" value="InterPro"/>
</dbReference>
<evidence type="ECO:0000313" key="3">
    <source>
        <dbReference type="EMBL" id="NGO68088.1"/>
    </source>
</evidence>
<organism evidence="3 4">
    <name type="scientific">Streptomyces boncukensis</name>
    <dbReference type="NCBI Taxonomy" id="2711219"/>
    <lineage>
        <taxon>Bacteria</taxon>
        <taxon>Bacillati</taxon>
        <taxon>Actinomycetota</taxon>
        <taxon>Actinomycetes</taxon>
        <taxon>Kitasatosporales</taxon>
        <taxon>Streptomycetaceae</taxon>
        <taxon>Streptomyces</taxon>
    </lineage>
</organism>
<dbReference type="AlphaFoldDB" id="A0A6G4WSJ9"/>
<name>A0A6G4WSJ9_9ACTN</name>
<dbReference type="InterPro" id="IPR036388">
    <property type="entry name" value="WH-like_DNA-bd_sf"/>
</dbReference>
<reference evidence="3 4" key="1">
    <citation type="submission" date="2020-02" db="EMBL/GenBank/DDBJ databases">
        <title>Whole-genome analyses of novel actinobacteria.</title>
        <authorList>
            <person name="Sahin N."/>
            <person name="Tatar D."/>
        </authorList>
    </citation>
    <scope>NUCLEOTIDE SEQUENCE [LARGE SCALE GENOMIC DNA]</scope>
    <source>
        <strain evidence="3 4">SB3404</strain>
    </source>
</reference>
<keyword evidence="4" id="KW-1185">Reference proteome</keyword>
<dbReference type="InterPro" id="IPR001845">
    <property type="entry name" value="HTH_ArsR_DNA-bd_dom"/>
</dbReference>
<dbReference type="InterPro" id="IPR011991">
    <property type="entry name" value="ArsR-like_HTH"/>
</dbReference>
<evidence type="ECO:0000259" key="2">
    <source>
        <dbReference type="SMART" id="SM00418"/>
    </source>
</evidence>
<proteinExistence type="predicted"/>
<comment type="caution">
    <text evidence="3">The sequence shown here is derived from an EMBL/GenBank/DDBJ whole genome shotgun (WGS) entry which is preliminary data.</text>
</comment>
<dbReference type="Gene3D" id="1.10.10.10">
    <property type="entry name" value="Winged helix-like DNA-binding domain superfamily/Winged helix DNA-binding domain"/>
    <property type="match status" value="1"/>
</dbReference>
<dbReference type="InterPro" id="IPR036390">
    <property type="entry name" value="WH_DNA-bd_sf"/>
</dbReference>
<dbReference type="SMART" id="SM00418">
    <property type="entry name" value="HTH_ARSR"/>
    <property type="match status" value="1"/>
</dbReference>
<evidence type="ECO:0000256" key="1">
    <source>
        <dbReference type="SAM" id="MobiDB-lite"/>
    </source>
</evidence>
<gene>
    <name evidence="3" type="ORF">G5C65_06935</name>
</gene>